<reference evidence="2 3" key="1">
    <citation type="journal article" date="2008" name="Nat. Biotechnol.">
        <title>Genome sequencing and analysis of the biomass-degrading fungus Trichoderma reesei (syn. Hypocrea jecorina).</title>
        <authorList>
            <person name="Martinez D."/>
            <person name="Berka R.M."/>
            <person name="Henrissat B."/>
            <person name="Saloheimo M."/>
            <person name="Arvas M."/>
            <person name="Baker S.E."/>
            <person name="Chapman J."/>
            <person name="Chertkov O."/>
            <person name="Coutinho P.M."/>
            <person name="Cullen D."/>
            <person name="Danchin E.G."/>
            <person name="Grigoriev I.V."/>
            <person name="Harris P."/>
            <person name="Jackson M."/>
            <person name="Kubicek C.P."/>
            <person name="Han C.S."/>
            <person name="Ho I."/>
            <person name="Larrondo L.F."/>
            <person name="de Leon A.L."/>
            <person name="Magnuson J.K."/>
            <person name="Merino S."/>
            <person name="Misra M."/>
            <person name="Nelson B."/>
            <person name="Putnam N."/>
            <person name="Robbertse B."/>
            <person name="Salamov A.A."/>
            <person name="Schmoll M."/>
            <person name="Terry A."/>
            <person name="Thayer N."/>
            <person name="Westerholm-Parvinen A."/>
            <person name="Schoch C.L."/>
            <person name="Yao J."/>
            <person name="Barabote R."/>
            <person name="Nelson M.A."/>
            <person name="Detter C."/>
            <person name="Bruce D."/>
            <person name="Kuske C.R."/>
            <person name="Xie G."/>
            <person name="Richardson P."/>
            <person name="Rokhsar D.S."/>
            <person name="Lucas S.M."/>
            <person name="Rubin E.M."/>
            <person name="Dunn-Coleman N."/>
            <person name="Ward M."/>
            <person name="Brettin T.S."/>
        </authorList>
    </citation>
    <scope>NUCLEOTIDE SEQUENCE [LARGE SCALE GENOMIC DNA]</scope>
    <source>
        <strain evidence="2 3">QM6a</strain>
    </source>
</reference>
<dbReference type="GeneID" id="18481600"/>
<dbReference type="RefSeq" id="XP_006965988.1">
    <property type="nucleotide sequence ID" value="XM_006965926.1"/>
</dbReference>
<evidence type="ECO:0000313" key="2">
    <source>
        <dbReference type="EMBL" id="EGR47914.1"/>
    </source>
</evidence>
<evidence type="ECO:0000313" key="3">
    <source>
        <dbReference type="Proteomes" id="UP000008984"/>
    </source>
</evidence>
<feature type="compositionally biased region" description="Basic and acidic residues" evidence="1">
    <location>
        <begin position="71"/>
        <end position="85"/>
    </location>
</feature>
<gene>
    <name evidence="2" type="ORF">TRIREDRAFT_108156</name>
</gene>
<dbReference type="AlphaFoldDB" id="G0RLP6"/>
<dbReference type="VEuPathDB" id="FungiDB:TRIREDRAFT_108156"/>
<dbReference type="EMBL" id="GL985066">
    <property type="protein sequence ID" value="EGR47914.1"/>
    <property type="molecule type" value="Genomic_DNA"/>
</dbReference>
<organism evidence="3">
    <name type="scientific">Hypocrea jecorina (strain QM6a)</name>
    <name type="common">Trichoderma reesei</name>
    <dbReference type="NCBI Taxonomy" id="431241"/>
    <lineage>
        <taxon>Eukaryota</taxon>
        <taxon>Fungi</taxon>
        <taxon>Dikarya</taxon>
        <taxon>Ascomycota</taxon>
        <taxon>Pezizomycotina</taxon>
        <taxon>Sordariomycetes</taxon>
        <taxon>Hypocreomycetidae</taxon>
        <taxon>Hypocreales</taxon>
        <taxon>Hypocreaceae</taxon>
        <taxon>Trichoderma</taxon>
    </lineage>
</organism>
<feature type="region of interest" description="Disordered" evidence="1">
    <location>
        <begin position="63"/>
        <end position="85"/>
    </location>
</feature>
<accession>G0RLP6</accession>
<proteinExistence type="predicted"/>
<dbReference type="KEGG" id="tre:TRIREDRAFT_108156"/>
<evidence type="ECO:0000256" key="1">
    <source>
        <dbReference type="SAM" id="MobiDB-lite"/>
    </source>
</evidence>
<dbReference type="HOGENOM" id="CLU_2623768_0_0_1"/>
<name>G0RLP6_HYPJQ</name>
<dbReference type="Proteomes" id="UP000008984">
    <property type="component" value="Unassembled WGS sequence"/>
</dbReference>
<protein>
    <submittedName>
        <fullName evidence="2">Predicted protein</fullName>
    </submittedName>
</protein>
<keyword evidence="3" id="KW-1185">Reference proteome</keyword>
<sequence length="85" mass="9707">MSPALRNLVGPRISGKSPTRHFEVTRYGRFPARIARKQQRLRFASMPGLEQVHVADCTRRHRETSVNKASDGLHEDTKEIALIKK</sequence>